<protein>
    <submittedName>
        <fullName evidence="11">Uncharacterized protein</fullName>
    </submittedName>
</protein>
<evidence type="ECO:0000256" key="4">
    <source>
        <dbReference type="ARBA" id="ARBA00022723"/>
    </source>
</evidence>
<feature type="region of interest" description="Disordered" evidence="8">
    <location>
        <begin position="366"/>
        <end position="387"/>
    </location>
</feature>
<keyword evidence="6" id="KW-0862">Zinc</keyword>
<dbReference type="GO" id="GO:0005886">
    <property type="term" value="C:plasma membrane"/>
    <property type="evidence" value="ECO:0007669"/>
    <property type="project" value="TreeGrafter"/>
</dbReference>
<dbReference type="InterPro" id="IPR000718">
    <property type="entry name" value="Peptidase_M13"/>
</dbReference>
<name>A0AAQ4EG76_AMBAM</name>
<feature type="compositionally biased region" description="Polar residues" evidence="8">
    <location>
        <begin position="665"/>
        <end position="674"/>
    </location>
</feature>
<organism evidence="11 12">
    <name type="scientific">Amblyomma americanum</name>
    <name type="common">Lone star tick</name>
    <dbReference type="NCBI Taxonomy" id="6943"/>
    <lineage>
        <taxon>Eukaryota</taxon>
        <taxon>Metazoa</taxon>
        <taxon>Ecdysozoa</taxon>
        <taxon>Arthropoda</taxon>
        <taxon>Chelicerata</taxon>
        <taxon>Arachnida</taxon>
        <taxon>Acari</taxon>
        <taxon>Parasitiformes</taxon>
        <taxon>Ixodida</taxon>
        <taxon>Ixodoidea</taxon>
        <taxon>Ixodidae</taxon>
        <taxon>Amblyomminae</taxon>
        <taxon>Amblyomma</taxon>
    </lineage>
</organism>
<feature type="compositionally biased region" description="Basic and acidic residues" evidence="8">
    <location>
        <begin position="243"/>
        <end position="254"/>
    </location>
</feature>
<evidence type="ECO:0000256" key="6">
    <source>
        <dbReference type="ARBA" id="ARBA00022833"/>
    </source>
</evidence>
<dbReference type="Pfam" id="PF01431">
    <property type="entry name" value="Peptidase_M13"/>
    <property type="match status" value="1"/>
</dbReference>
<gene>
    <name evidence="11" type="ORF">V5799_011767</name>
</gene>
<evidence type="ECO:0000259" key="10">
    <source>
        <dbReference type="Pfam" id="PF05649"/>
    </source>
</evidence>
<dbReference type="Gene3D" id="3.40.390.10">
    <property type="entry name" value="Collagenase (Catalytic Domain)"/>
    <property type="match status" value="1"/>
</dbReference>
<comment type="caution">
    <text evidence="11">The sequence shown here is derived from an EMBL/GenBank/DDBJ whole genome shotgun (WGS) entry which is preliminary data.</text>
</comment>
<dbReference type="SUPFAM" id="SSF55486">
    <property type="entry name" value="Metalloproteases ('zincins'), catalytic domain"/>
    <property type="match status" value="1"/>
</dbReference>
<feature type="compositionally biased region" description="Polar residues" evidence="8">
    <location>
        <begin position="286"/>
        <end position="298"/>
    </location>
</feature>
<sequence>MSTSPDKKASDDVRGARPRSLSRSSARDEQLLRSLRAALGPDVPANRLVDRDTRFRIVKVEPKWRRGRDAKLPPAAAPVATTPRPAPRAIPGTSAPHLTPVSAWPSLKQPQRGKSAGAQAALSSEASRAAQSTAAVRPKKKQKPLLEPRKKTCPAVGPPPDREDAAQASALPPSSGTATTRHSAARQEGLEPVAEESAAEAVVSETAERARRSTSIATAQDAADNKAEPPPPFAPATPNDTRATQERSEGESKPEPASISPRGVARDSEGCVRRPGKVEVKRTIPLRSNLSVSRQNVEGRNPKVGSHAALGAGTLAAAETGTSSSADPVPAPRKRMSVALPGIVGGSPSHAAGLVLESSRYSIRDLGAGQAPGSPSKHSSGSDTPSMGALVKAMEAGSQTCLPVATRDDWEPLTGLSTVGARTAVSNATTSTQRAFQTALDATDCGQQFEEKAAMSWRQTPEICFSPCLLGSRISNAESNEMLLQRAGVVPVGKAAGESLLATASLTSLSRSSRDLAWPRRLTSVSRPTLKRGAAVSKKTARRAAGLESGQTWHSVDYEEAFLAPTAGHCRGSSDASRVAPKEAERSSDEFHSAGSAQLPPLSQTPERFFSVDRADVSTLRKAFRTSTSSEKGDVHLDSSAATGRKVAAQDAQESIVACLDDGSPSMTNRQHASSHSERATRPSLSLKSSGRGRKASSSSSKDAVPVALPSRDTPPRDDRRGTADEGGNAHSFSLDVRARNVSREAGTAAVPPGNVNNRADASTDTTFYTASEMQKADFEKRLSAVKAAREGSTCESAKKLEKTLFVRPAIEECTYVNSAKMDFLAGGKASSSSEEFLTAPRLTKKLDRKLDAWPASVARNSPRPHRSLSQAAVGERDRTPERLDSSDEDAAPANMRANETDSKALPKAQDRDQRFCGMFNKPPSEESLLWDSDLGGGVCARPPLRRRVSPGRNLPRLDDQTAQNLLTDFFTAGRRSRAPSEIIGSPWSTRPVLLLAPSPEEGSAHVLVVPTAARTYLGTEECAALSGTPDGMAALGTSTASVPSFLTARSLSEPNFVALGPSPLRDSRSLSGSLVVYPGSVDSCSGEYPGASGRPTDFLQKTTEEKRLPKVAPKKKRPKQTVMLKPTVAQTDMTSRQHAEEVARVSAPQSPGGTGMEVSMTTRSHAKELCLSMLAVSICVLGLVLLAKSAGGKLGDMRILTSESNASEYFLERADNDSVPPRTSAPFTVVPSFVVCNLTRCVEDGAYIASSLSWDRDPCVDFYDFACAKWLEERAASASITGGVSASVAEDIERDMEQRVAHLLSSTRAPEFAPLRRLHDACADVNFINAAGWAPLGELLRLCGLPYWPYDEVSTLSPWKAAARALQYTGAEAFMSVDVTSHPVRANRSISALDRPRLVLRSADLAEQDVHWLEDTADTIMTAFRERPRHLARECVAVAVQIARLTYSRDALSDVRLYRVVHLAPFPRLLEFLATLFANVSSVHASSEVLLRAEGFLRDLLDLADEHKSRALLNYVGLRVAVHSSAFLPDAAGLQAVHGRVLFPHEPTGGYIPRDRLCARQAAATMPYLFTYAVRLLIGGEATVRALTAALETMRHHLAEHLSKLSLADYQTRLQLVKILKDTQLHLIGPPVVANASRALAHARALPATGDDVPLLWFARVTAHVTQLRLMRLSRYVWRGGVFDRDCSSDLQANVVFMPPLFLNASGTLDRSLLALQAPHLGARFARCLLLMLLAGVSNRGNRELVTRGWWSDSSKSALEALRRCLARPVPGAGDDGAVTDKAPLSRVADALALAPALSAFTHGVQTLAGSARQFRLPLLEGLSTAQLFFDYYALSRCRRQRRRRGSRRDVAADDDVDAALRQSAAFHEAFECARGRPMNADAPCALWT</sequence>
<evidence type="ECO:0000259" key="9">
    <source>
        <dbReference type="Pfam" id="PF01431"/>
    </source>
</evidence>
<feature type="region of interest" description="Disordered" evidence="8">
    <location>
        <begin position="567"/>
        <end position="607"/>
    </location>
</feature>
<keyword evidence="5" id="KW-0378">Hydrolase</keyword>
<feature type="compositionally biased region" description="Polar residues" evidence="8">
    <location>
        <begin position="172"/>
        <end position="182"/>
    </location>
</feature>
<accession>A0AAQ4EG76</accession>
<feature type="domain" description="Peptidase M13 N-terminal" evidence="10">
    <location>
        <begin position="1259"/>
        <end position="1621"/>
    </location>
</feature>
<feature type="compositionally biased region" description="Basic and acidic residues" evidence="8">
    <location>
        <begin position="59"/>
        <end position="71"/>
    </location>
</feature>
<dbReference type="EMBL" id="JARKHS020016444">
    <property type="protein sequence ID" value="KAK8773700.1"/>
    <property type="molecule type" value="Genomic_DNA"/>
</dbReference>
<evidence type="ECO:0000256" key="5">
    <source>
        <dbReference type="ARBA" id="ARBA00022801"/>
    </source>
</evidence>
<feature type="compositionally biased region" description="Polar residues" evidence="8">
    <location>
        <begin position="121"/>
        <end position="134"/>
    </location>
</feature>
<reference evidence="11 12" key="1">
    <citation type="journal article" date="2023" name="Arcadia Sci">
        <title>De novo assembly of a long-read Amblyomma americanum tick genome.</title>
        <authorList>
            <person name="Chou S."/>
            <person name="Poskanzer K.E."/>
            <person name="Rollins M."/>
            <person name="Thuy-Boun P.S."/>
        </authorList>
    </citation>
    <scope>NUCLEOTIDE SEQUENCE [LARGE SCALE GENOMIC DNA]</scope>
    <source>
        <strain evidence="11">F_SG_1</strain>
        <tissue evidence="11">Salivary glands</tissue>
    </source>
</reference>
<comment type="similarity">
    <text evidence="2">Belongs to the peptidase M13 family.</text>
</comment>
<evidence type="ECO:0000313" key="12">
    <source>
        <dbReference type="Proteomes" id="UP001321473"/>
    </source>
</evidence>
<feature type="region of interest" description="Disordered" evidence="8">
    <location>
        <begin position="624"/>
        <end position="738"/>
    </location>
</feature>
<feature type="region of interest" description="Disordered" evidence="8">
    <location>
        <begin position="855"/>
        <end position="907"/>
    </location>
</feature>
<evidence type="ECO:0000256" key="8">
    <source>
        <dbReference type="SAM" id="MobiDB-lite"/>
    </source>
</evidence>
<proteinExistence type="inferred from homology"/>
<dbReference type="GO" id="GO:0046872">
    <property type="term" value="F:metal ion binding"/>
    <property type="evidence" value="ECO:0007669"/>
    <property type="project" value="UniProtKB-KW"/>
</dbReference>
<evidence type="ECO:0000256" key="7">
    <source>
        <dbReference type="ARBA" id="ARBA00023049"/>
    </source>
</evidence>
<dbReference type="InterPro" id="IPR024079">
    <property type="entry name" value="MetalloPept_cat_dom_sf"/>
</dbReference>
<feature type="region of interest" description="Disordered" evidence="8">
    <location>
        <begin position="1087"/>
        <end position="1159"/>
    </location>
</feature>
<evidence type="ECO:0000256" key="2">
    <source>
        <dbReference type="ARBA" id="ARBA00007357"/>
    </source>
</evidence>
<dbReference type="Pfam" id="PF05649">
    <property type="entry name" value="Peptidase_M13_N"/>
    <property type="match status" value="1"/>
</dbReference>
<dbReference type="InterPro" id="IPR018497">
    <property type="entry name" value="Peptidase_M13_C"/>
</dbReference>
<keyword evidence="4" id="KW-0479">Metal-binding</keyword>
<feature type="compositionally biased region" description="Basic and acidic residues" evidence="8">
    <location>
        <begin position="1"/>
        <end position="15"/>
    </location>
</feature>
<feature type="region of interest" description="Disordered" evidence="8">
    <location>
        <begin position="529"/>
        <end position="550"/>
    </location>
</feature>
<feature type="compositionally biased region" description="Polar residues" evidence="8">
    <location>
        <begin position="376"/>
        <end position="385"/>
    </location>
</feature>
<dbReference type="GO" id="GO:0016485">
    <property type="term" value="P:protein processing"/>
    <property type="evidence" value="ECO:0007669"/>
    <property type="project" value="TreeGrafter"/>
</dbReference>
<dbReference type="PROSITE" id="PS51885">
    <property type="entry name" value="NEPRILYSIN"/>
    <property type="match status" value="1"/>
</dbReference>
<feature type="domain" description="Peptidase M13 C-terminal" evidence="9">
    <location>
        <begin position="1748"/>
        <end position="1886"/>
    </location>
</feature>
<evidence type="ECO:0000256" key="3">
    <source>
        <dbReference type="ARBA" id="ARBA00022670"/>
    </source>
</evidence>
<dbReference type="PANTHER" id="PTHR11733:SF241">
    <property type="entry name" value="GH26575P-RELATED"/>
    <property type="match status" value="1"/>
</dbReference>
<feature type="compositionally biased region" description="Low complexity" evidence="8">
    <location>
        <begin position="686"/>
        <end position="702"/>
    </location>
</feature>
<keyword evidence="3" id="KW-0645">Protease</keyword>
<feature type="region of interest" description="Disordered" evidence="8">
    <location>
        <begin position="59"/>
        <end position="307"/>
    </location>
</feature>
<feature type="compositionally biased region" description="Basic and acidic residues" evidence="8">
    <location>
        <begin position="264"/>
        <end position="282"/>
    </location>
</feature>
<feature type="compositionally biased region" description="Low complexity" evidence="8">
    <location>
        <begin position="73"/>
        <end position="89"/>
    </location>
</feature>
<dbReference type="Proteomes" id="UP001321473">
    <property type="component" value="Unassembled WGS sequence"/>
</dbReference>
<dbReference type="PANTHER" id="PTHR11733">
    <property type="entry name" value="ZINC METALLOPROTEASE FAMILY M13 NEPRILYSIN-RELATED"/>
    <property type="match status" value="1"/>
</dbReference>
<dbReference type="InterPro" id="IPR042089">
    <property type="entry name" value="Peptidase_M13_dom_2"/>
</dbReference>
<feature type="compositionally biased region" description="Basic and acidic residues" evidence="8">
    <location>
        <begin position="875"/>
        <end position="886"/>
    </location>
</feature>
<dbReference type="GO" id="GO:0004222">
    <property type="term" value="F:metalloendopeptidase activity"/>
    <property type="evidence" value="ECO:0007669"/>
    <property type="project" value="InterPro"/>
</dbReference>
<evidence type="ECO:0000313" key="11">
    <source>
        <dbReference type="EMBL" id="KAK8773700.1"/>
    </source>
</evidence>
<feature type="region of interest" description="Disordered" evidence="8">
    <location>
        <begin position="1"/>
        <end position="29"/>
    </location>
</feature>
<evidence type="ECO:0000256" key="1">
    <source>
        <dbReference type="ARBA" id="ARBA00001947"/>
    </source>
</evidence>
<dbReference type="Gene3D" id="1.10.1380.10">
    <property type="entry name" value="Neutral endopeptidase , domain2"/>
    <property type="match status" value="1"/>
</dbReference>
<feature type="compositionally biased region" description="Basic and acidic residues" evidence="8">
    <location>
        <begin position="580"/>
        <end position="592"/>
    </location>
</feature>
<keyword evidence="7" id="KW-0482">Metalloprotease</keyword>
<comment type="cofactor">
    <cofactor evidence="1">
        <name>Zn(2+)</name>
        <dbReference type="ChEBI" id="CHEBI:29105"/>
    </cofactor>
</comment>
<keyword evidence="12" id="KW-1185">Reference proteome</keyword>
<feature type="compositionally biased region" description="Basic and acidic residues" evidence="8">
    <location>
        <begin position="714"/>
        <end position="724"/>
    </location>
</feature>
<dbReference type="InterPro" id="IPR008753">
    <property type="entry name" value="Peptidase_M13_N"/>
</dbReference>